<keyword evidence="2" id="KW-1185">Reference proteome</keyword>
<comment type="caution">
    <text evidence="1">The sequence shown here is derived from an EMBL/GenBank/DDBJ whole genome shotgun (WGS) entry which is preliminary data.</text>
</comment>
<name>A0ABU0E5N9_9FIRM</name>
<evidence type="ECO:0000313" key="2">
    <source>
        <dbReference type="Proteomes" id="UP001230220"/>
    </source>
</evidence>
<sequence>MAKKVSDEICLENVEKMKELFSDVIGDADRFRVVYGCGVDVGMMNFVVVRKTTYTYASYAIGFDETANEIVILPINRDFSSYGDPIYVKKDEVKKAKISMFSKEIRIQSNKFPKKYITFTVQEMLNQDPDEVAICVKQEEEANAFLQFFKTKFS</sequence>
<evidence type="ECO:0000313" key="1">
    <source>
        <dbReference type="EMBL" id="MDQ0362033.1"/>
    </source>
</evidence>
<dbReference type="EMBL" id="JAUSUR010000005">
    <property type="protein sequence ID" value="MDQ0362033.1"/>
    <property type="molecule type" value="Genomic_DNA"/>
</dbReference>
<proteinExistence type="predicted"/>
<protein>
    <submittedName>
        <fullName evidence="1">Uncharacterized protein</fullName>
    </submittedName>
</protein>
<gene>
    <name evidence="1" type="ORF">J2S15_002786</name>
</gene>
<dbReference type="RefSeq" id="WP_307409280.1">
    <property type="nucleotide sequence ID" value="NZ_JAUSUR010000005.1"/>
</dbReference>
<organism evidence="1 2">
    <name type="scientific">Breznakia pachnodae</name>
    <dbReference type="NCBI Taxonomy" id="265178"/>
    <lineage>
        <taxon>Bacteria</taxon>
        <taxon>Bacillati</taxon>
        <taxon>Bacillota</taxon>
        <taxon>Erysipelotrichia</taxon>
        <taxon>Erysipelotrichales</taxon>
        <taxon>Erysipelotrichaceae</taxon>
        <taxon>Breznakia</taxon>
    </lineage>
</organism>
<reference evidence="1 2" key="1">
    <citation type="submission" date="2023-07" db="EMBL/GenBank/DDBJ databases">
        <title>Genomic Encyclopedia of Type Strains, Phase IV (KMG-IV): sequencing the most valuable type-strain genomes for metagenomic binning, comparative biology and taxonomic classification.</title>
        <authorList>
            <person name="Goeker M."/>
        </authorList>
    </citation>
    <scope>NUCLEOTIDE SEQUENCE [LARGE SCALE GENOMIC DNA]</scope>
    <source>
        <strain evidence="1 2">DSM 16784</strain>
    </source>
</reference>
<accession>A0ABU0E5N9</accession>
<dbReference type="Proteomes" id="UP001230220">
    <property type="component" value="Unassembled WGS sequence"/>
</dbReference>